<keyword evidence="4" id="KW-0233">DNA recombination</keyword>
<dbReference type="EMBL" id="CP032624">
    <property type="protein sequence ID" value="AYG03399.1"/>
    <property type="molecule type" value="Genomic_DNA"/>
</dbReference>
<dbReference type="PANTHER" id="PTHR30629:SF2">
    <property type="entry name" value="PROPHAGE INTEGRASE INTS-RELATED"/>
    <property type="match status" value="1"/>
</dbReference>
<feature type="domain" description="Tyr recombinase" evidence="6">
    <location>
        <begin position="192"/>
        <end position="435"/>
    </location>
</feature>
<dbReference type="InterPro" id="IPR011010">
    <property type="entry name" value="DNA_brk_join_enz"/>
</dbReference>
<dbReference type="InterPro" id="IPR013762">
    <property type="entry name" value="Integrase-like_cat_sf"/>
</dbReference>
<feature type="compositionally biased region" description="Basic and acidic residues" evidence="5">
    <location>
        <begin position="186"/>
        <end position="198"/>
    </location>
</feature>
<name>A0A387BQM9_9MICO</name>
<organism evidence="7 8">
    <name type="scientific">Gryllotalpicola protaetiae</name>
    <dbReference type="NCBI Taxonomy" id="2419771"/>
    <lineage>
        <taxon>Bacteria</taxon>
        <taxon>Bacillati</taxon>
        <taxon>Actinomycetota</taxon>
        <taxon>Actinomycetes</taxon>
        <taxon>Micrococcales</taxon>
        <taxon>Microbacteriaceae</taxon>
        <taxon>Gryllotalpicola</taxon>
    </lineage>
</organism>
<evidence type="ECO:0000259" key="6">
    <source>
        <dbReference type="PROSITE" id="PS51898"/>
    </source>
</evidence>
<evidence type="ECO:0000313" key="7">
    <source>
        <dbReference type="EMBL" id="AYG03399.1"/>
    </source>
</evidence>
<feature type="region of interest" description="Disordered" evidence="5">
    <location>
        <begin position="186"/>
        <end position="207"/>
    </location>
</feature>
<dbReference type="SUPFAM" id="SSF56349">
    <property type="entry name" value="DNA breaking-rejoining enzymes"/>
    <property type="match status" value="1"/>
</dbReference>
<evidence type="ECO:0000313" key="8">
    <source>
        <dbReference type="Proteomes" id="UP000275069"/>
    </source>
</evidence>
<accession>A0A387BQM9</accession>
<dbReference type="Gene3D" id="1.10.150.130">
    <property type="match status" value="1"/>
</dbReference>
<dbReference type="GO" id="GO:0003677">
    <property type="term" value="F:DNA binding"/>
    <property type="evidence" value="ECO:0007669"/>
    <property type="project" value="UniProtKB-KW"/>
</dbReference>
<dbReference type="InterPro" id="IPR002104">
    <property type="entry name" value="Integrase_catalytic"/>
</dbReference>
<reference evidence="7 8" key="1">
    <citation type="submission" date="2018-09" db="EMBL/GenBank/DDBJ databases">
        <title>Genome sequencing of strain 2DFW10M-5.</title>
        <authorList>
            <person name="Heo J."/>
            <person name="Kim S.-J."/>
            <person name="Kwon S.-W."/>
        </authorList>
    </citation>
    <scope>NUCLEOTIDE SEQUENCE [LARGE SCALE GENOMIC DNA]</scope>
    <source>
        <strain evidence="7 8">2DFW10M-5</strain>
    </source>
</reference>
<gene>
    <name evidence="7" type="ORF">D7I44_07540</name>
</gene>
<comment type="similarity">
    <text evidence="1">Belongs to the 'phage' integrase family.</text>
</comment>
<proteinExistence type="inferred from homology"/>
<keyword evidence="8" id="KW-1185">Reference proteome</keyword>
<dbReference type="CDD" id="cd00397">
    <property type="entry name" value="DNA_BRE_C"/>
    <property type="match status" value="1"/>
</dbReference>
<keyword evidence="2" id="KW-0229">DNA integration</keyword>
<dbReference type="InterPro" id="IPR050808">
    <property type="entry name" value="Phage_Integrase"/>
</dbReference>
<protein>
    <submittedName>
        <fullName evidence="7">Site-specific integrase</fullName>
    </submittedName>
</protein>
<evidence type="ECO:0000256" key="2">
    <source>
        <dbReference type="ARBA" id="ARBA00022908"/>
    </source>
</evidence>
<dbReference type="Pfam" id="PF00589">
    <property type="entry name" value="Phage_integrase"/>
    <property type="match status" value="1"/>
</dbReference>
<evidence type="ECO:0000256" key="1">
    <source>
        <dbReference type="ARBA" id="ARBA00008857"/>
    </source>
</evidence>
<dbReference type="AlphaFoldDB" id="A0A387BQM9"/>
<dbReference type="Proteomes" id="UP000275069">
    <property type="component" value="Chromosome"/>
</dbReference>
<dbReference type="GO" id="GO:0015074">
    <property type="term" value="P:DNA integration"/>
    <property type="evidence" value="ECO:0007669"/>
    <property type="project" value="UniProtKB-KW"/>
</dbReference>
<keyword evidence="3" id="KW-0238">DNA-binding</keyword>
<evidence type="ECO:0000256" key="4">
    <source>
        <dbReference type="ARBA" id="ARBA00023172"/>
    </source>
</evidence>
<evidence type="ECO:0000256" key="3">
    <source>
        <dbReference type="ARBA" id="ARBA00023125"/>
    </source>
</evidence>
<dbReference type="Gene3D" id="1.10.443.10">
    <property type="entry name" value="Intergrase catalytic core"/>
    <property type="match status" value="1"/>
</dbReference>
<evidence type="ECO:0000256" key="5">
    <source>
        <dbReference type="SAM" id="MobiDB-lite"/>
    </source>
</evidence>
<dbReference type="OrthoDB" id="1822491at2"/>
<dbReference type="InterPro" id="IPR010998">
    <property type="entry name" value="Integrase_recombinase_N"/>
</dbReference>
<dbReference type="GO" id="GO:0006310">
    <property type="term" value="P:DNA recombination"/>
    <property type="evidence" value="ECO:0007669"/>
    <property type="project" value="UniProtKB-KW"/>
</dbReference>
<sequence>MSALMSAPRYSVAVPKSKPHSHEINAFQIRGGKLWAAIYEGERDESGERNQIRRTGKTRKIAIAKVQAVLNEIAVNGGKPTDRRTRIADVARMYLELKETEAISPKGMREIRDNLNKYIVPLLGSKVATSLTKGGVSRFHTATQLKAMESKRSIDGYSTTLNAHKTLVALLNFAVDEGIVPRNVAEAKGRPKPPEGRAQRQKNRGSLTALEAARLRDEGGARWRLYVVSGGRSSEIRGLRWEYVDWDHDLIHLDWRAAEVEYAHACGPQRADGSWPCGKKTGFGCTAQDKDNPTFRLSTLLESERIAGRWFFMRPKGQRARPIIMTSELKRELLELQEATKSAHNPFGLVWPRDNGWPEENRDENEALREALRRLGIERPGVSVTLHWLRHSFVTLMKQAGVPWAAFGPVAGHADESTSDLYTHEDIEASREGVQKLNDMLTRTLREAASQ</sequence>
<dbReference type="PANTHER" id="PTHR30629">
    <property type="entry name" value="PROPHAGE INTEGRASE"/>
    <property type="match status" value="1"/>
</dbReference>
<dbReference type="KEGG" id="gry:D7I44_07540"/>
<dbReference type="PROSITE" id="PS51898">
    <property type="entry name" value="TYR_RECOMBINASE"/>
    <property type="match status" value="1"/>
</dbReference>